<dbReference type="Pfam" id="PF07727">
    <property type="entry name" value="RVT_2"/>
    <property type="match status" value="1"/>
</dbReference>
<dbReference type="PANTHER" id="PTHR11439:SF524">
    <property type="entry name" value="RNA-DIRECTED DNA POLYMERASE, PROTEIN KINASE RLK-PELLE-DLSV FAMILY"/>
    <property type="match status" value="1"/>
</dbReference>
<dbReference type="Proteomes" id="UP000275267">
    <property type="component" value="Unassembled WGS sequence"/>
</dbReference>
<evidence type="ECO:0000313" key="2">
    <source>
        <dbReference type="EMBL" id="RLN42294.1"/>
    </source>
</evidence>
<reference evidence="3" key="1">
    <citation type="journal article" date="2019" name="Nat. Commun.">
        <title>The genome of broomcorn millet.</title>
        <authorList>
            <person name="Zou C."/>
            <person name="Miki D."/>
            <person name="Li D."/>
            <person name="Tang Q."/>
            <person name="Xiao L."/>
            <person name="Rajput S."/>
            <person name="Deng P."/>
            <person name="Jia W."/>
            <person name="Huang R."/>
            <person name="Zhang M."/>
            <person name="Sun Y."/>
            <person name="Hu J."/>
            <person name="Fu X."/>
            <person name="Schnable P.S."/>
            <person name="Li F."/>
            <person name="Zhang H."/>
            <person name="Feng B."/>
            <person name="Zhu X."/>
            <person name="Liu R."/>
            <person name="Schnable J.C."/>
            <person name="Zhu J.-K."/>
            <person name="Zhang H."/>
        </authorList>
    </citation>
    <scope>NUCLEOTIDE SEQUENCE [LARGE SCALE GENOMIC DNA]</scope>
</reference>
<dbReference type="STRING" id="4540.A0A3L6TTV5"/>
<organism evidence="2 3">
    <name type="scientific">Panicum miliaceum</name>
    <name type="common">Proso millet</name>
    <name type="synonym">Broomcorn millet</name>
    <dbReference type="NCBI Taxonomy" id="4540"/>
    <lineage>
        <taxon>Eukaryota</taxon>
        <taxon>Viridiplantae</taxon>
        <taxon>Streptophyta</taxon>
        <taxon>Embryophyta</taxon>
        <taxon>Tracheophyta</taxon>
        <taxon>Spermatophyta</taxon>
        <taxon>Magnoliopsida</taxon>
        <taxon>Liliopsida</taxon>
        <taxon>Poales</taxon>
        <taxon>Poaceae</taxon>
        <taxon>PACMAD clade</taxon>
        <taxon>Panicoideae</taxon>
        <taxon>Panicodae</taxon>
        <taxon>Paniceae</taxon>
        <taxon>Panicinae</taxon>
        <taxon>Panicum</taxon>
        <taxon>Panicum sect. Panicum</taxon>
    </lineage>
</organism>
<accession>A0A3L6TTV5</accession>
<keyword evidence="3" id="KW-1185">Reference proteome</keyword>
<dbReference type="AlphaFoldDB" id="A0A3L6TTV5"/>
<dbReference type="EMBL" id="PQIB02000001">
    <property type="protein sequence ID" value="RLN42294.1"/>
    <property type="molecule type" value="Genomic_DNA"/>
</dbReference>
<dbReference type="CDD" id="cd09272">
    <property type="entry name" value="RNase_HI_RT_Ty1"/>
    <property type="match status" value="1"/>
</dbReference>
<dbReference type="InterPro" id="IPR013103">
    <property type="entry name" value="RVT_2"/>
</dbReference>
<dbReference type="SUPFAM" id="SSF56672">
    <property type="entry name" value="DNA/RNA polymerases"/>
    <property type="match status" value="1"/>
</dbReference>
<proteinExistence type="predicted"/>
<dbReference type="OrthoDB" id="648234at2759"/>
<sequence>MQAEYDALIANATWSLVRRPPGVNVVTDKWVFRHKLLADGSLDRYKARWVLRGFTQRPGIDYDEAFSPVVKPATVRVVLSLALSQDWPIHQLDVKNAFLHGTLRETLYCIRPTGFVDSSRLDFVCRLNKSLYGLKQAPRAWHHRFASHLILLGFVEAKSDTSLFIYRRGTDTALLLLYVDDIVLTASSASLLKQIIGALQREFSMTDMGPLHHFLGISVTRSASGLFLSQRQYSQDILEQAGMSACKPCSTPVDVHSKLSADGPPVADSTQYRSLAGALQYLTFIRPDIAFDVQQVCLYMHDPREPHLAALKRILRYLRGTLSLGLTMCRSSPTELIVYTDADWAGCPDTRRSTSGYAVFLGDNLVSWSSKRQHTVSRSSAKAEYHAVASGVAEATWLRQLLFELHRPPRRATLIYCDNVSAVYLSSNPVQHQRTKHVEIDLHFVREKVALGHVRVLHVPTTSQYADVFTKGLPTLLFQEFRSSLTVSDAPD</sequence>
<name>A0A3L6TTV5_PANMI</name>
<gene>
    <name evidence="2" type="ORF">C2845_PM01G20260</name>
</gene>
<evidence type="ECO:0000259" key="1">
    <source>
        <dbReference type="Pfam" id="PF07727"/>
    </source>
</evidence>
<dbReference type="InterPro" id="IPR043502">
    <property type="entry name" value="DNA/RNA_pol_sf"/>
</dbReference>
<feature type="domain" description="Reverse transcriptase Ty1/copia-type" evidence="1">
    <location>
        <begin position="11"/>
        <end position="253"/>
    </location>
</feature>
<evidence type="ECO:0000313" key="3">
    <source>
        <dbReference type="Proteomes" id="UP000275267"/>
    </source>
</evidence>
<comment type="caution">
    <text evidence="2">The sequence shown here is derived from an EMBL/GenBank/DDBJ whole genome shotgun (WGS) entry which is preliminary data.</text>
</comment>
<dbReference type="PANTHER" id="PTHR11439">
    <property type="entry name" value="GAG-POL-RELATED RETROTRANSPOSON"/>
    <property type="match status" value="1"/>
</dbReference>
<protein>
    <submittedName>
        <fullName evidence="2">Polyprotein</fullName>
    </submittedName>
</protein>